<evidence type="ECO:0000256" key="5">
    <source>
        <dbReference type="ARBA" id="ARBA00022921"/>
    </source>
</evidence>
<dbReference type="SUPFAM" id="SSF47729">
    <property type="entry name" value="IHF-like DNA-binding proteins"/>
    <property type="match status" value="1"/>
</dbReference>
<protein>
    <recommendedName>
        <fullName evidence="3">Viral histone-like protein</fullName>
    </recommendedName>
    <alternativeName>
        <fullName evidence="7">DNA-binding protein pA104R</fullName>
    </alternativeName>
    <alternativeName>
        <fullName evidence="6">pA104R</fullName>
    </alternativeName>
</protein>
<comment type="subunit">
    <text evidence="2">Homodimer.</text>
</comment>
<evidence type="ECO:0000256" key="1">
    <source>
        <dbReference type="ARBA" id="ARBA00004328"/>
    </source>
</evidence>
<gene>
    <name evidence="10" type="ORF">A3G49_01410</name>
</gene>
<comment type="caution">
    <text evidence="10">The sequence shown here is derived from an EMBL/GenBank/DDBJ whole genome shotgun (WGS) entry which is preliminary data.</text>
</comment>
<evidence type="ECO:0000256" key="4">
    <source>
        <dbReference type="ARBA" id="ARBA00022705"/>
    </source>
</evidence>
<dbReference type="AlphaFoldDB" id="A0A1G2LSW2"/>
<organism evidence="10 11">
    <name type="scientific">Candidatus Sungbacteria bacterium RIFCSPLOWO2_12_FULL_41_11</name>
    <dbReference type="NCBI Taxonomy" id="1802286"/>
    <lineage>
        <taxon>Bacteria</taxon>
        <taxon>Candidatus Sungiibacteriota</taxon>
    </lineage>
</organism>
<evidence type="ECO:0000313" key="11">
    <source>
        <dbReference type="Proteomes" id="UP000177171"/>
    </source>
</evidence>
<evidence type="ECO:0000256" key="9">
    <source>
        <dbReference type="RuleBase" id="RU003939"/>
    </source>
</evidence>
<dbReference type="InterPro" id="IPR010992">
    <property type="entry name" value="IHF-like_DNA-bd_dom_sf"/>
</dbReference>
<dbReference type="InterPro" id="IPR000119">
    <property type="entry name" value="Hist_DNA-bd"/>
</dbReference>
<dbReference type="GO" id="GO:0005829">
    <property type="term" value="C:cytosol"/>
    <property type="evidence" value="ECO:0007669"/>
    <property type="project" value="TreeGrafter"/>
</dbReference>
<evidence type="ECO:0000256" key="8">
    <source>
        <dbReference type="ARBA" id="ARBA00046140"/>
    </source>
</evidence>
<dbReference type="EMBL" id="MHQY01000015">
    <property type="protein sequence ID" value="OHA13881.1"/>
    <property type="molecule type" value="Genomic_DNA"/>
</dbReference>
<accession>A0A1G2LSW2</accession>
<name>A0A1G2LSW2_9BACT</name>
<evidence type="ECO:0000313" key="10">
    <source>
        <dbReference type="EMBL" id="OHA13881.1"/>
    </source>
</evidence>
<keyword evidence="4" id="KW-0235">DNA replication</keyword>
<evidence type="ECO:0000256" key="6">
    <source>
        <dbReference type="ARBA" id="ARBA00033120"/>
    </source>
</evidence>
<comment type="subcellular location">
    <subcellularLocation>
        <location evidence="1">Virion</location>
    </subcellularLocation>
</comment>
<comment type="function">
    <text evidence="8">DNA-binding protein that plays a critical role in nucleoid compaction, genome replication and DNA replication and transcription. Binds to both ssDNA and dsDNA with a binding site covering about 15 nucleotides. Displays DNA-supercoiling activity only when associated with the viral DNA topoisomerase 2.</text>
</comment>
<dbReference type="Gene3D" id="4.10.520.10">
    <property type="entry name" value="IHF-like DNA-binding proteins"/>
    <property type="match status" value="1"/>
</dbReference>
<evidence type="ECO:0000256" key="3">
    <source>
        <dbReference type="ARBA" id="ARBA00016145"/>
    </source>
</evidence>
<dbReference type="SMART" id="SM00411">
    <property type="entry name" value="BHL"/>
    <property type="match status" value="1"/>
</dbReference>
<dbReference type="Proteomes" id="UP000177171">
    <property type="component" value="Unassembled WGS sequence"/>
</dbReference>
<keyword evidence="5" id="KW-0426">Late protein</keyword>
<dbReference type="Pfam" id="PF00216">
    <property type="entry name" value="Bac_DNA_binding"/>
    <property type="match status" value="1"/>
</dbReference>
<dbReference type="PANTHER" id="PTHR33175">
    <property type="entry name" value="DNA-BINDING PROTEIN HU"/>
    <property type="match status" value="1"/>
</dbReference>
<dbReference type="CDD" id="cd00591">
    <property type="entry name" value="HU_IHF"/>
    <property type="match status" value="1"/>
</dbReference>
<evidence type="ECO:0000256" key="2">
    <source>
        <dbReference type="ARBA" id="ARBA00011738"/>
    </source>
</evidence>
<evidence type="ECO:0000256" key="7">
    <source>
        <dbReference type="ARBA" id="ARBA00033227"/>
    </source>
</evidence>
<proteinExistence type="inferred from homology"/>
<comment type="similarity">
    <text evidence="9">Belongs to the bacterial histone-like protein family.</text>
</comment>
<dbReference type="GO" id="GO:0030527">
    <property type="term" value="F:structural constituent of chromatin"/>
    <property type="evidence" value="ECO:0007669"/>
    <property type="project" value="InterPro"/>
</dbReference>
<dbReference type="GO" id="GO:0003677">
    <property type="term" value="F:DNA binding"/>
    <property type="evidence" value="ECO:0007669"/>
    <property type="project" value="UniProtKB-KW"/>
</dbReference>
<keyword evidence="10" id="KW-0238">DNA-binding</keyword>
<dbReference type="GO" id="GO:0006260">
    <property type="term" value="P:DNA replication"/>
    <property type="evidence" value="ECO:0007669"/>
    <property type="project" value="UniProtKB-KW"/>
</dbReference>
<dbReference type="PANTHER" id="PTHR33175:SF13">
    <property type="entry name" value="HISTONE-LIKE PROTEIN"/>
    <property type="match status" value="1"/>
</dbReference>
<sequence length="93" mass="10082">MSQMTKSAVLNALVEKTGLKRKEVVGFMDALVELAYKEVKSSGVFPIHGIGKMVKKNRPARMGRNPATGESIKIPAKTVVKFRVAKAAKEAVL</sequence>
<reference evidence="10 11" key="1">
    <citation type="journal article" date="2016" name="Nat. Commun.">
        <title>Thousands of microbial genomes shed light on interconnected biogeochemical processes in an aquifer system.</title>
        <authorList>
            <person name="Anantharaman K."/>
            <person name="Brown C.T."/>
            <person name="Hug L.A."/>
            <person name="Sharon I."/>
            <person name="Castelle C.J."/>
            <person name="Probst A.J."/>
            <person name="Thomas B.C."/>
            <person name="Singh A."/>
            <person name="Wilkins M.J."/>
            <person name="Karaoz U."/>
            <person name="Brodie E.L."/>
            <person name="Williams K.H."/>
            <person name="Hubbard S.S."/>
            <person name="Banfield J.F."/>
        </authorList>
    </citation>
    <scope>NUCLEOTIDE SEQUENCE [LARGE SCALE GENOMIC DNA]</scope>
</reference>
<dbReference type="PRINTS" id="PR01727">
    <property type="entry name" value="DNABINDINGHU"/>
</dbReference>